<dbReference type="InterPro" id="IPR051399">
    <property type="entry name" value="RNA-guided_DNA_endo/Transpos"/>
</dbReference>
<keyword evidence="6" id="KW-0238">DNA-binding</keyword>
<evidence type="ECO:0000259" key="10">
    <source>
        <dbReference type="Pfam" id="PF12323"/>
    </source>
</evidence>
<dbReference type="InterPro" id="IPR010095">
    <property type="entry name" value="Cas12f1-like_TNB"/>
</dbReference>
<keyword evidence="3" id="KW-0815">Transposition</keyword>
<evidence type="ECO:0000256" key="6">
    <source>
        <dbReference type="ARBA" id="ARBA00023125"/>
    </source>
</evidence>
<evidence type="ECO:0000256" key="1">
    <source>
        <dbReference type="ARBA" id="ARBA00008761"/>
    </source>
</evidence>
<dbReference type="KEGG" id="wna:KA717_27970"/>
<gene>
    <name evidence="11" type="ORF">KA717_27970</name>
</gene>
<dbReference type="GO" id="GO:0032196">
    <property type="term" value="P:transposition"/>
    <property type="evidence" value="ECO:0007669"/>
    <property type="project" value="UniProtKB-KW"/>
</dbReference>
<dbReference type="AlphaFoldDB" id="A0A977PVJ1"/>
<reference evidence="11" key="1">
    <citation type="submission" date="2021-04" db="EMBL/GenBank/DDBJ databases">
        <title>Genome sequence of Woronichinia naegeliana from Washington state freshwater lake bloom.</title>
        <authorList>
            <person name="Dreher T.W."/>
        </authorList>
    </citation>
    <scope>NUCLEOTIDE SEQUENCE</scope>
    <source>
        <strain evidence="11">WA131</strain>
    </source>
</reference>
<dbReference type="Proteomes" id="UP001065613">
    <property type="component" value="Chromosome"/>
</dbReference>
<feature type="domain" description="Cas12f1-like TNB" evidence="9">
    <location>
        <begin position="290"/>
        <end position="357"/>
    </location>
</feature>
<keyword evidence="4" id="KW-0479">Metal-binding</keyword>
<dbReference type="InterPro" id="IPR021027">
    <property type="entry name" value="Transposase_put_HTH"/>
</dbReference>
<accession>A0A977PVJ1</accession>
<feature type="domain" description="Transposase putative helix-turn-helix" evidence="10">
    <location>
        <begin position="1"/>
        <end position="38"/>
    </location>
</feature>
<evidence type="ECO:0000256" key="7">
    <source>
        <dbReference type="ARBA" id="ARBA00023172"/>
    </source>
</evidence>
<dbReference type="Pfam" id="PF07282">
    <property type="entry name" value="Cas12f1-like_TNB"/>
    <property type="match status" value="1"/>
</dbReference>
<comment type="similarity">
    <text evidence="1">In the C-terminal section; belongs to the transposase 35 family.</text>
</comment>
<evidence type="ECO:0000259" key="8">
    <source>
        <dbReference type="Pfam" id="PF01385"/>
    </source>
</evidence>
<comment type="similarity">
    <text evidence="2">In the N-terminal section; belongs to the transposase 2 family.</text>
</comment>
<dbReference type="NCBIfam" id="NF040570">
    <property type="entry name" value="guided_TnpB"/>
    <property type="match status" value="1"/>
</dbReference>
<feature type="domain" description="Probable transposase IS891/IS1136/IS1341" evidence="8">
    <location>
        <begin position="164"/>
        <end position="278"/>
    </location>
</feature>
<dbReference type="GO" id="GO:0046872">
    <property type="term" value="F:metal ion binding"/>
    <property type="evidence" value="ECO:0007669"/>
    <property type="project" value="UniProtKB-KW"/>
</dbReference>
<evidence type="ECO:0000256" key="3">
    <source>
        <dbReference type="ARBA" id="ARBA00022578"/>
    </source>
</evidence>
<dbReference type="Pfam" id="PF12323">
    <property type="entry name" value="HTH_OrfB_IS605"/>
    <property type="match status" value="1"/>
</dbReference>
<dbReference type="PANTHER" id="PTHR30405">
    <property type="entry name" value="TRANSPOSASE"/>
    <property type="match status" value="1"/>
</dbReference>
<dbReference type="NCBIfam" id="TIGR01766">
    <property type="entry name" value="IS200/IS605 family accessory protein TnpB-like domain"/>
    <property type="match status" value="1"/>
</dbReference>
<evidence type="ECO:0000256" key="5">
    <source>
        <dbReference type="ARBA" id="ARBA00022833"/>
    </source>
</evidence>
<sequence length="397" mass="44811">MKARYQFRFYPTGQQKQGLARLFGCIRVVWNDALAICKGSEKLPSYNQLSSLLTQSKQTEERTWLTEVSAVPLQQSVRNLNMAYQSFFNSINGKRKGKKINPPRFKSRKSKQSATFTNAGFSIKGEKVYLAKIGYLDVVWSRPLPSELSSVTVIKDAAGRYFLSFVVEINPEKLSDNGKSVGIDLGITDFATLDNGEKIKAPKPLKKRLKKLRKAQRSLSRKQKGSKRREKARVKVAKIHAKIKDTRTDFLHKLSTRLIRENQTIVLEDLNTSGMLKNCKLSRAISDLGWRSFRAMLEAKSKMYGRDFRVISRWEPTSQSCSSCGQIGEKKELSVREWTCLFCGDIHDRDVNAAKNIKVAGGLSETENGHGGRRKSSLLVASDEVSTRLLPIQLTLI</sequence>
<name>A0A977PVJ1_9CYAN</name>
<proteinExistence type="inferred from homology"/>
<dbReference type="PANTHER" id="PTHR30405:SF25">
    <property type="entry name" value="RNA-GUIDED DNA ENDONUCLEASE INSQ-RELATED"/>
    <property type="match status" value="1"/>
</dbReference>
<organism evidence="11">
    <name type="scientific">Woronichinia naegeliana WA131</name>
    <dbReference type="NCBI Taxonomy" id="2824559"/>
    <lineage>
        <taxon>Bacteria</taxon>
        <taxon>Bacillati</taxon>
        <taxon>Cyanobacteriota</taxon>
        <taxon>Cyanophyceae</taxon>
        <taxon>Synechococcales</taxon>
        <taxon>Coelosphaeriaceae</taxon>
        <taxon>Woronichinia</taxon>
    </lineage>
</organism>
<dbReference type="InterPro" id="IPR001959">
    <property type="entry name" value="Transposase"/>
</dbReference>
<dbReference type="Pfam" id="PF01385">
    <property type="entry name" value="OrfB_IS605"/>
    <property type="match status" value="1"/>
</dbReference>
<evidence type="ECO:0000256" key="2">
    <source>
        <dbReference type="ARBA" id="ARBA00011044"/>
    </source>
</evidence>
<dbReference type="EMBL" id="CP073041">
    <property type="protein sequence ID" value="UXE59590.1"/>
    <property type="molecule type" value="Genomic_DNA"/>
</dbReference>
<evidence type="ECO:0000313" key="11">
    <source>
        <dbReference type="EMBL" id="UXE59590.1"/>
    </source>
</evidence>
<evidence type="ECO:0000256" key="4">
    <source>
        <dbReference type="ARBA" id="ARBA00022723"/>
    </source>
</evidence>
<dbReference type="GO" id="GO:0006310">
    <property type="term" value="P:DNA recombination"/>
    <property type="evidence" value="ECO:0007669"/>
    <property type="project" value="UniProtKB-KW"/>
</dbReference>
<keyword evidence="5" id="KW-0862">Zinc</keyword>
<protein>
    <submittedName>
        <fullName evidence="11">Transposase</fullName>
    </submittedName>
</protein>
<keyword evidence="7" id="KW-0233">DNA recombination</keyword>
<dbReference type="GO" id="GO:0003677">
    <property type="term" value="F:DNA binding"/>
    <property type="evidence" value="ECO:0007669"/>
    <property type="project" value="UniProtKB-KW"/>
</dbReference>
<evidence type="ECO:0000259" key="9">
    <source>
        <dbReference type="Pfam" id="PF07282"/>
    </source>
</evidence>